<accession>A0A4R6UVA9</accession>
<reference evidence="2 3" key="1">
    <citation type="submission" date="2019-03" db="EMBL/GenBank/DDBJ databases">
        <title>Genomic Encyclopedia of Type Strains, Phase IV (KMG-IV): sequencing the most valuable type-strain genomes for metagenomic binning, comparative biology and taxonomic classification.</title>
        <authorList>
            <person name="Goeker M."/>
        </authorList>
    </citation>
    <scope>NUCLEOTIDE SEQUENCE [LARGE SCALE GENOMIC DNA]</scope>
    <source>
        <strain evidence="2 3">DSM 103792</strain>
    </source>
</reference>
<evidence type="ECO:0000313" key="2">
    <source>
        <dbReference type="EMBL" id="TDQ49365.1"/>
    </source>
</evidence>
<name>A0A4R6UVA9_9GAMM</name>
<evidence type="ECO:0000313" key="3">
    <source>
        <dbReference type="Proteomes" id="UP000295375"/>
    </source>
</evidence>
<feature type="transmembrane region" description="Helical" evidence="1">
    <location>
        <begin position="12"/>
        <end position="40"/>
    </location>
</feature>
<protein>
    <submittedName>
        <fullName evidence="2">Uncharacterized protein</fullName>
    </submittedName>
</protein>
<sequence length="52" mass="6203">MRRWLFSSGLLAWAFLFYLLGSYRATMILVAATALFEVWLWSRMLRRTADDE</sequence>
<dbReference type="EMBL" id="SNYM01000004">
    <property type="protein sequence ID" value="TDQ49365.1"/>
    <property type="molecule type" value="Genomic_DNA"/>
</dbReference>
<dbReference type="RefSeq" id="WP_157591379.1">
    <property type="nucleotide sequence ID" value="NZ_CP037953.1"/>
</dbReference>
<organism evidence="2 3">
    <name type="scientific">Permianibacter aggregans</name>
    <dbReference type="NCBI Taxonomy" id="1510150"/>
    <lineage>
        <taxon>Bacteria</taxon>
        <taxon>Pseudomonadati</taxon>
        <taxon>Pseudomonadota</taxon>
        <taxon>Gammaproteobacteria</taxon>
        <taxon>Pseudomonadales</taxon>
        <taxon>Pseudomonadaceae</taxon>
        <taxon>Permianibacter</taxon>
    </lineage>
</organism>
<evidence type="ECO:0000256" key="1">
    <source>
        <dbReference type="SAM" id="Phobius"/>
    </source>
</evidence>
<proteinExistence type="predicted"/>
<dbReference type="Proteomes" id="UP000295375">
    <property type="component" value="Unassembled WGS sequence"/>
</dbReference>
<keyword evidence="1" id="KW-0812">Transmembrane</keyword>
<keyword evidence="1" id="KW-0472">Membrane</keyword>
<dbReference type="AlphaFoldDB" id="A0A4R6UVA9"/>
<keyword evidence="3" id="KW-1185">Reference proteome</keyword>
<gene>
    <name evidence="2" type="ORF">EV696_10469</name>
</gene>
<keyword evidence="1" id="KW-1133">Transmembrane helix</keyword>
<comment type="caution">
    <text evidence="2">The sequence shown here is derived from an EMBL/GenBank/DDBJ whole genome shotgun (WGS) entry which is preliminary data.</text>
</comment>